<dbReference type="PIRSF" id="PIRSF032209">
    <property type="entry name" value="UCP032209"/>
    <property type="match status" value="1"/>
</dbReference>
<dbReference type="InterPro" id="IPR016992">
    <property type="entry name" value="UCP032209"/>
</dbReference>
<dbReference type="Pfam" id="PF07799">
    <property type="entry name" value="DUF1643"/>
    <property type="match status" value="1"/>
</dbReference>
<sequence length="155" mass="17324">MKNTAKLSECRKYRFALWRTWDDSKPYVMFVGLNPSTADETTDDPTLTRCINYAKSWGFGGVCMANIFAYRATEPNDMKAATDPIGSENNDWLKKLSNEAGMVVAAWGNDGSYLGRSQQVKDLLPNLHCLKLNKSGEPAHPLYQKADIEPVPMSI</sequence>
<reference evidence="1 2" key="1">
    <citation type="submission" date="2019-07" db="EMBL/GenBank/DDBJ databases">
        <title>The pathways for chlorine oxyanion respiration interact through the shared metabolite chlorate.</title>
        <authorList>
            <person name="Barnum T.P."/>
            <person name="Cheng Y."/>
            <person name="Hill K.A."/>
            <person name="Lucas L.N."/>
            <person name="Carlson H.K."/>
            <person name="Coates J.D."/>
        </authorList>
    </citation>
    <scope>NUCLEOTIDE SEQUENCE [LARGE SCALE GENOMIC DNA]</scope>
    <source>
        <strain evidence="1">UCB</strain>
    </source>
</reference>
<name>A0A558B1B7_9GAMM</name>
<organism evidence="1 2">
    <name type="scientific">Marinobacter vinifirmus</name>
    <dbReference type="NCBI Taxonomy" id="355591"/>
    <lineage>
        <taxon>Bacteria</taxon>
        <taxon>Pseudomonadati</taxon>
        <taxon>Pseudomonadota</taxon>
        <taxon>Gammaproteobacteria</taxon>
        <taxon>Pseudomonadales</taxon>
        <taxon>Marinobacteraceae</taxon>
        <taxon>Marinobacter</taxon>
    </lineage>
</organism>
<evidence type="ECO:0000313" key="2">
    <source>
        <dbReference type="Proteomes" id="UP000319142"/>
    </source>
</evidence>
<accession>A0A558B1B7</accession>
<dbReference type="InterPro" id="IPR012441">
    <property type="entry name" value="DUF1643"/>
</dbReference>
<dbReference type="Proteomes" id="UP000319142">
    <property type="component" value="Unassembled WGS sequence"/>
</dbReference>
<dbReference type="RefSeq" id="WP_273135307.1">
    <property type="nucleotide sequence ID" value="NZ_VMRX01000068.1"/>
</dbReference>
<dbReference type="EMBL" id="VMRX01000068">
    <property type="protein sequence ID" value="TVT30311.1"/>
    <property type="molecule type" value="Genomic_DNA"/>
</dbReference>
<gene>
    <name evidence="1" type="ORF">FHK81_17015</name>
</gene>
<proteinExistence type="predicted"/>
<dbReference type="AlphaFoldDB" id="A0A558B1B7"/>
<evidence type="ECO:0000313" key="1">
    <source>
        <dbReference type="EMBL" id="TVT30311.1"/>
    </source>
</evidence>
<comment type="caution">
    <text evidence="1">The sequence shown here is derived from an EMBL/GenBank/DDBJ whole genome shotgun (WGS) entry which is preliminary data.</text>
</comment>
<protein>
    <submittedName>
        <fullName evidence="1">DUF1643 domain-containing protein</fullName>
    </submittedName>
</protein>